<proteinExistence type="predicted"/>
<dbReference type="InterPro" id="IPR005502">
    <property type="entry name" value="Ribosyl_crysJ1"/>
</dbReference>
<dbReference type="GO" id="GO:0016787">
    <property type="term" value="F:hydrolase activity"/>
    <property type="evidence" value="ECO:0007669"/>
    <property type="project" value="UniProtKB-KW"/>
</dbReference>
<feature type="binding site" evidence="1">
    <location>
        <position position="259"/>
    </location>
    <ligand>
        <name>Mg(2+)</name>
        <dbReference type="ChEBI" id="CHEBI:18420"/>
        <label>1</label>
    </ligand>
</feature>
<name>A0A7Z2VQU8_9BACL</name>
<keyword evidence="1" id="KW-0460">Magnesium</keyword>
<keyword evidence="1" id="KW-0479">Metal-binding</keyword>
<feature type="binding site" evidence="1">
    <location>
        <position position="261"/>
    </location>
    <ligand>
        <name>Mg(2+)</name>
        <dbReference type="ChEBI" id="CHEBI:18420"/>
        <label>1</label>
    </ligand>
</feature>
<evidence type="ECO:0000313" key="2">
    <source>
        <dbReference type="EMBL" id="QJD87460.1"/>
    </source>
</evidence>
<keyword evidence="2" id="KW-0378">Hydrolase</keyword>
<dbReference type="AlphaFoldDB" id="A0A7Z2VQU8"/>
<sequence>MNVINEREYYRTIYGGWLGKNIGGTLGAPVEGKKELLKLDFYPLLPDGPLENDDLDLQLVWLHALEQYGPKLTSRELGQEWVEHIFFPFDEYGYAITNLRRGLIAPVAGSFNNPFADCMGAPIRSEIWAMVAPGAPHLAARYAYEDAIVDHAGGEGVYGEMFFAAIQSAIFVVKDRDELIRIGMTYIPETCRTAKALRDLLAWHAEGKDWLEARSLILSHHGSNNFTDAPQNIAFTILGWLYGTDFEDAVLKAVNCGYDTDCTAATLGAILGMIDGPEGLPDKWVRPVGESVVVSPPIKGFPAPRNLDELTRRTIRMGKQVLAAWDMDLIVHSELETRLGVLDLESNEAVRELWTRNVSVDHRMVTRNSLEGQGIELIVQYGDQGPSIGHGQPKTLVLALHNHTQEQWEGVLSLRLPEEWQGDSGQAFKLAPSQSMDFSFAMQSAGRLETQYELTAVIERFHDHSPWAELKESIYLVPMQEWLIREPGSDSEKVVHASGNLIEWGAESRSGSDSGEGTEGAYRARAWLINPTERSIRFNVASNVRVQATLNGKTIIDSAEGDDFMPAYHRTHERQFAEFTMPAGRHELEITAFKKRDALQVYVLPVATFETAEPGPWYYYTNMFIVADPEART</sequence>
<dbReference type="EMBL" id="CP051680">
    <property type="protein sequence ID" value="QJD87460.1"/>
    <property type="molecule type" value="Genomic_DNA"/>
</dbReference>
<dbReference type="RefSeq" id="WP_169283704.1">
    <property type="nucleotide sequence ID" value="NZ_CP051680.1"/>
</dbReference>
<dbReference type="KEGG" id="cheb:HH215_32650"/>
<dbReference type="Pfam" id="PF03747">
    <property type="entry name" value="ADP_ribosyl_GH"/>
    <property type="match status" value="1"/>
</dbReference>
<dbReference type="InterPro" id="IPR036705">
    <property type="entry name" value="Ribosyl_crysJ1_sf"/>
</dbReference>
<dbReference type="GO" id="GO:0046872">
    <property type="term" value="F:metal ion binding"/>
    <property type="evidence" value="ECO:0007669"/>
    <property type="project" value="UniProtKB-KW"/>
</dbReference>
<dbReference type="Proteomes" id="UP000502248">
    <property type="component" value="Chromosome"/>
</dbReference>
<evidence type="ECO:0000256" key="1">
    <source>
        <dbReference type="PIRSR" id="PIRSR605502-1"/>
    </source>
</evidence>
<organism evidence="2 3">
    <name type="scientific">Cohnella herbarum</name>
    <dbReference type="NCBI Taxonomy" id="2728023"/>
    <lineage>
        <taxon>Bacteria</taxon>
        <taxon>Bacillati</taxon>
        <taxon>Bacillota</taxon>
        <taxon>Bacilli</taxon>
        <taxon>Bacillales</taxon>
        <taxon>Paenibacillaceae</taxon>
        <taxon>Cohnella</taxon>
    </lineage>
</organism>
<keyword evidence="3" id="KW-1185">Reference proteome</keyword>
<accession>A0A7Z2VQU8</accession>
<dbReference type="SUPFAM" id="SSF101478">
    <property type="entry name" value="ADP-ribosylglycohydrolase"/>
    <property type="match status" value="1"/>
</dbReference>
<evidence type="ECO:0000313" key="3">
    <source>
        <dbReference type="Proteomes" id="UP000502248"/>
    </source>
</evidence>
<protein>
    <submittedName>
        <fullName evidence="2">ADP-ribosylglycohydrolase family protein</fullName>
    </submittedName>
</protein>
<dbReference type="Gene3D" id="1.10.4080.10">
    <property type="entry name" value="ADP-ribosylation/Crystallin J1"/>
    <property type="match status" value="1"/>
</dbReference>
<gene>
    <name evidence="2" type="ORF">HH215_32650</name>
</gene>
<comment type="cofactor">
    <cofactor evidence="1">
        <name>Mg(2+)</name>
        <dbReference type="ChEBI" id="CHEBI:18420"/>
    </cofactor>
    <text evidence="1">Binds 2 magnesium ions per subunit.</text>
</comment>
<reference evidence="2 3" key="1">
    <citation type="submission" date="2020-04" db="EMBL/GenBank/DDBJ databases">
        <title>Genome sequencing of novel species.</title>
        <authorList>
            <person name="Heo J."/>
            <person name="Kim S.-J."/>
            <person name="Kim J.-S."/>
            <person name="Hong S.-B."/>
            <person name="Kwon S.-W."/>
        </authorList>
    </citation>
    <scope>NUCLEOTIDE SEQUENCE [LARGE SCALE GENOMIC DNA]</scope>
    <source>
        <strain evidence="2 3">MFER-1</strain>
    </source>
</reference>